<feature type="region of interest" description="Disordered" evidence="1">
    <location>
        <begin position="468"/>
        <end position="487"/>
    </location>
</feature>
<dbReference type="Pfam" id="PF14223">
    <property type="entry name" value="Retrotran_gag_2"/>
    <property type="match status" value="1"/>
</dbReference>
<dbReference type="InterPro" id="IPR054722">
    <property type="entry name" value="PolX-like_BBD"/>
</dbReference>
<dbReference type="EMBL" id="LAVV01008053">
    <property type="protein sequence ID" value="KNZ53938.1"/>
    <property type="molecule type" value="Genomic_DNA"/>
</dbReference>
<evidence type="ECO:0000259" key="2">
    <source>
        <dbReference type="Pfam" id="PF22936"/>
    </source>
</evidence>
<evidence type="ECO:0000313" key="3">
    <source>
        <dbReference type="EMBL" id="KNZ53938.1"/>
    </source>
</evidence>
<dbReference type="Proteomes" id="UP000037035">
    <property type="component" value="Unassembled WGS sequence"/>
</dbReference>
<sequence>MENINSTILKTTIEAIPTLTKENLSSWSTGITALFKLGGVKTQMLEGVPPLEDKDNTTLCAIILSKLSTSTQSNVVTSENEDNAQLLWKAILKRFISSEPSNRARVYNHFQNITFDYSNIEKFITKVRCAIVKMEDVGIDIPEDIITYDLIKRLPSSLENIKQSITHSRNGKDIKPATLLDHLEIHLNKLKVTAANKGEVLATSMYTSDEQKCLSGRHNPLSKTHTKEKCWAIHPEQRITFLKKKEEHQVGSFSTYSSVQPSVFILDSGSSSHMVSNRKLFLTLDEDKGGLFNTSCGMSTIQIKGKGSVKLKFKDHFIVFHNVLFVPNMTFNVLSLRLLVLDQCNINFQPNHFTITRNNVPFLDGCYHNNIPVLELNCEPSQHESHLSEAELLHKSLGHASEECKSCAVVKITKASFKHQSSMASKPFEKLHLDLVGPISPISYKHHKYILTIVDDSKRVDYGNLTVEPKPKSREPAILNPVKDDESSKEEIVVKEEYELDDGDTEHLSANDDSNPKDLDVAESLVPAASNPAIASYNSSGWINAINNELDNIKKHHVWIDQHKEPANSQFVNLM</sequence>
<proteinExistence type="predicted"/>
<dbReference type="AlphaFoldDB" id="A0A0L6UZI0"/>
<accession>A0A0L6UZI0</accession>
<comment type="caution">
    <text evidence="3">The sequence shown here is derived from an EMBL/GenBank/DDBJ whole genome shotgun (WGS) entry which is preliminary data.</text>
</comment>
<evidence type="ECO:0000256" key="1">
    <source>
        <dbReference type="SAM" id="MobiDB-lite"/>
    </source>
</evidence>
<name>A0A0L6UZI0_9BASI</name>
<keyword evidence="4" id="KW-1185">Reference proteome</keyword>
<organism evidence="3 4">
    <name type="scientific">Puccinia sorghi</name>
    <dbReference type="NCBI Taxonomy" id="27349"/>
    <lineage>
        <taxon>Eukaryota</taxon>
        <taxon>Fungi</taxon>
        <taxon>Dikarya</taxon>
        <taxon>Basidiomycota</taxon>
        <taxon>Pucciniomycotina</taxon>
        <taxon>Pucciniomycetes</taxon>
        <taxon>Pucciniales</taxon>
        <taxon>Pucciniaceae</taxon>
        <taxon>Puccinia</taxon>
    </lineage>
</organism>
<feature type="domain" description="Retrovirus-related Pol polyprotein from transposon TNT 1-94-like beta-barrel" evidence="2">
    <location>
        <begin position="264"/>
        <end position="339"/>
    </location>
</feature>
<dbReference type="OrthoDB" id="1072921at2759"/>
<reference evidence="3 4" key="1">
    <citation type="submission" date="2015-08" db="EMBL/GenBank/DDBJ databases">
        <title>Next Generation Sequencing and Analysis of the Genome of Puccinia sorghi L Schw, the Causal Agent of Maize Common Rust.</title>
        <authorList>
            <person name="Rochi L."/>
            <person name="Burguener G."/>
            <person name="Darino M."/>
            <person name="Turjanski A."/>
            <person name="Kreff E."/>
            <person name="Dieguez M.J."/>
            <person name="Sacco F."/>
        </authorList>
    </citation>
    <scope>NUCLEOTIDE SEQUENCE [LARGE SCALE GENOMIC DNA]</scope>
    <source>
        <strain evidence="3 4">RO10H11247</strain>
    </source>
</reference>
<gene>
    <name evidence="3" type="ORF">VP01_3096g1</name>
</gene>
<dbReference type="VEuPathDB" id="FungiDB:VP01_3096g1"/>
<dbReference type="Pfam" id="PF22936">
    <property type="entry name" value="Pol_BBD"/>
    <property type="match status" value="1"/>
</dbReference>
<evidence type="ECO:0000313" key="4">
    <source>
        <dbReference type="Proteomes" id="UP000037035"/>
    </source>
</evidence>
<protein>
    <recommendedName>
        <fullName evidence="2">Retrovirus-related Pol polyprotein from transposon TNT 1-94-like beta-barrel domain-containing protein</fullName>
    </recommendedName>
</protein>